<comment type="caution">
    <text evidence="1">The sequence shown here is derived from an EMBL/GenBank/DDBJ whole genome shotgun (WGS) entry which is preliminary data.</text>
</comment>
<dbReference type="Proteomes" id="UP001162992">
    <property type="component" value="Chromosome 12"/>
</dbReference>
<organism evidence="1 2">
    <name type="scientific">Diphasiastrum complanatum</name>
    <name type="common">Issler's clubmoss</name>
    <name type="synonym">Lycopodium complanatum</name>
    <dbReference type="NCBI Taxonomy" id="34168"/>
    <lineage>
        <taxon>Eukaryota</taxon>
        <taxon>Viridiplantae</taxon>
        <taxon>Streptophyta</taxon>
        <taxon>Embryophyta</taxon>
        <taxon>Tracheophyta</taxon>
        <taxon>Lycopodiopsida</taxon>
        <taxon>Lycopodiales</taxon>
        <taxon>Lycopodiaceae</taxon>
        <taxon>Lycopodioideae</taxon>
        <taxon>Diphasiastrum</taxon>
    </lineage>
</organism>
<name>A0ACC2C2T7_DIPCM</name>
<dbReference type="EMBL" id="CM055103">
    <property type="protein sequence ID" value="KAJ7536383.1"/>
    <property type="molecule type" value="Genomic_DNA"/>
</dbReference>
<accession>A0ACC2C2T7</accession>
<evidence type="ECO:0000313" key="2">
    <source>
        <dbReference type="Proteomes" id="UP001162992"/>
    </source>
</evidence>
<sequence>MKKVDFTIFSDVKIANDQTKENGDVEVGKPLMPQALKFLEGLKLRWILCPLCTVAMQRSQEDQELIPSPGEAKKSQCADREMPRKTQNYRRIYMRTCTALQLGVPQVVPHIEVP</sequence>
<gene>
    <name evidence="1" type="ORF">O6H91_12G067200</name>
</gene>
<protein>
    <submittedName>
        <fullName evidence="1">Uncharacterized protein</fullName>
    </submittedName>
</protein>
<evidence type="ECO:0000313" key="1">
    <source>
        <dbReference type="EMBL" id="KAJ7536383.1"/>
    </source>
</evidence>
<keyword evidence="2" id="KW-1185">Reference proteome</keyword>
<reference evidence="2" key="1">
    <citation type="journal article" date="2024" name="Proc. Natl. Acad. Sci. U.S.A.">
        <title>Extraordinary preservation of gene collinearity over three hundred million years revealed in homosporous lycophytes.</title>
        <authorList>
            <person name="Li C."/>
            <person name="Wickell D."/>
            <person name="Kuo L.Y."/>
            <person name="Chen X."/>
            <person name="Nie B."/>
            <person name="Liao X."/>
            <person name="Peng D."/>
            <person name="Ji J."/>
            <person name="Jenkins J."/>
            <person name="Williams M."/>
            <person name="Shu S."/>
            <person name="Plott C."/>
            <person name="Barry K."/>
            <person name="Rajasekar S."/>
            <person name="Grimwood J."/>
            <person name="Han X."/>
            <person name="Sun S."/>
            <person name="Hou Z."/>
            <person name="He W."/>
            <person name="Dai G."/>
            <person name="Sun C."/>
            <person name="Schmutz J."/>
            <person name="Leebens-Mack J.H."/>
            <person name="Li F.W."/>
            <person name="Wang L."/>
        </authorList>
    </citation>
    <scope>NUCLEOTIDE SEQUENCE [LARGE SCALE GENOMIC DNA]</scope>
    <source>
        <strain evidence="2">cv. PW_Plant_1</strain>
    </source>
</reference>
<proteinExistence type="predicted"/>